<protein>
    <recommendedName>
        <fullName evidence="4">AP2 domain-containing protein</fullName>
    </recommendedName>
</protein>
<dbReference type="AlphaFoldDB" id="A0A7I8D8W2"/>
<gene>
    <name evidence="2" type="ORF">skT53_14220</name>
</gene>
<keyword evidence="3" id="KW-1185">Reference proteome</keyword>
<evidence type="ECO:0008006" key="4">
    <source>
        <dbReference type="Google" id="ProtNLM"/>
    </source>
</evidence>
<sequence length="223" mass="25284">MGKPRMDLTGQHYGRLTVVKEVEPNGYTRRWLCQCDCGNEKIVTMYNLRTGHTVSCGCVQKERASQKNTDDLTGSVFGRLKVLRRSDTKPYKSRHVFWECMCDCGNTTIVDGVHLKDGTTQSCGCLRSDKGVELQEYNNANLYSDGVFTPVLKSKLRTDNSTGVKGVSRKRKKDGTIVYRANIRVKSKSYYLGEYATVEEATAARKRGEEEYHKPYLEGEHDE</sequence>
<dbReference type="Proteomes" id="UP000593802">
    <property type="component" value="Chromosome"/>
</dbReference>
<dbReference type="EMBL" id="AP023366">
    <property type="protein sequence ID" value="BCJ86437.1"/>
    <property type="molecule type" value="Genomic_DNA"/>
</dbReference>
<dbReference type="KEGG" id="eff:skT53_14220"/>
<reference evidence="2 3" key="1">
    <citation type="submission" date="2020-08" db="EMBL/GenBank/DDBJ databases">
        <title>Complete Genome Sequence of Effusibacillus dendaii Strain skT53, Isolated from Farmland soil.</title>
        <authorList>
            <person name="Konishi T."/>
            <person name="Kawasaki H."/>
        </authorList>
    </citation>
    <scope>NUCLEOTIDE SEQUENCE [LARGE SCALE GENOMIC DNA]</scope>
    <source>
        <strain evidence="3">skT53</strain>
    </source>
</reference>
<organism evidence="2 3">
    <name type="scientific">Effusibacillus dendaii</name>
    <dbReference type="NCBI Taxonomy" id="2743772"/>
    <lineage>
        <taxon>Bacteria</taxon>
        <taxon>Bacillati</taxon>
        <taxon>Bacillota</taxon>
        <taxon>Bacilli</taxon>
        <taxon>Bacillales</taxon>
        <taxon>Alicyclobacillaceae</taxon>
        <taxon>Effusibacillus</taxon>
    </lineage>
</organism>
<feature type="region of interest" description="Disordered" evidence="1">
    <location>
        <begin position="202"/>
        <end position="223"/>
    </location>
</feature>
<evidence type="ECO:0000256" key="1">
    <source>
        <dbReference type="SAM" id="MobiDB-lite"/>
    </source>
</evidence>
<accession>A0A7I8D8W2</accession>
<evidence type="ECO:0000313" key="2">
    <source>
        <dbReference type="EMBL" id="BCJ86437.1"/>
    </source>
</evidence>
<name>A0A7I8D8W2_9BACL</name>
<dbReference type="RefSeq" id="WP_200760442.1">
    <property type="nucleotide sequence ID" value="NZ_AP023366.1"/>
</dbReference>
<proteinExistence type="predicted"/>
<evidence type="ECO:0000313" key="3">
    <source>
        <dbReference type="Proteomes" id="UP000593802"/>
    </source>
</evidence>